<feature type="region of interest" description="Disordered" evidence="2">
    <location>
        <begin position="1"/>
        <end position="42"/>
    </location>
</feature>
<reference evidence="3" key="2">
    <citation type="submission" date="2022-10" db="EMBL/GenBank/DDBJ databases">
        <authorList>
            <consortium name="ENA_rothamsted_submissions"/>
            <consortium name="culmorum"/>
            <person name="King R."/>
        </authorList>
    </citation>
    <scope>NUCLEOTIDE SEQUENCE</scope>
</reference>
<gene>
    <name evidence="3" type="ORF">DIATSA_LOCUS4433</name>
</gene>
<reference evidence="3" key="1">
    <citation type="submission" date="2021-12" db="EMBL/GenBank/DDBJ databases">
        <authorList>
            <person name="King R."/>
        </authorList>
    </citation>
    <scope>NUCLEOTIDE SEQUENCE</scope>
</reference>
<accession>A0A9N9QZM3</accession>
<dbReference type="EMBL" id="OU893347">
    <property type="protein sequence ID" value="CAG9786485.1"/>
    <property type="molecule type" value="Genomic_DNA"/>
</dbReference>
<name>A0A9N9QZM3_9NEOP</name>
<dbReference type="Proteomes" id="UP001153714">
    <property type="component" value="Chromosome 16"/>
</dbReference>
<feature type="compositionally biased region" description="Basic and acidic residues" evidence="2">
    <location>
        <begin position="1"/>
        <end position="14"/>
    </location>
</feature>
<evidence type="ECO:0000256" key="2">
    <source>
        <dbReference type="SAM" id="MobiDB-lite"/>
    </source>
</evidence>
<protein>
    <submittedName>
        <fullName evidence="3">Uncharacterized protein</fullName>
    </submittedName>
</protein>
<proteinExistence type="predicted"/>
<organism evidence="3 4">
    <name type="scientific">Diatraea saccharalis</name>
    <name type="common">sugarcane borer</name>
    <dbReference type="NCBI Taxonomy" id="40085"/>
    <lineage>
        <taxon>Eukaryota</taxon>
        <taxon>Metazoa</taxon>
        <taxon>Ecdysozoa</taxon>
        <taxon>Arthropoda</taxon>
        <taxon>Hexapoda</taxon>
        <taxon>Insecta</taxon>
        <taxon>Pterygota</taxon>
        <taxon>Neoptera</taxon>
        <taxon>Endopterygota</taxon>
        <taxon>Lepidoptera</taxon>
        <taxon>Glossata</taxon>
        <taxon>Ditrysia</taxon>
        <taxon>Pyraloidea</taxon>
        <taxon>Crambidae</taxon>
        <taxon>Crambinae</taxon>
        <taxon>Diatraea</taxon>
    </lineage>
</organism>
<keyword evidence="1" id="KW-0175">Coiled coil</keyword>
<evidence type="ECO:0000313" key="3">
    <source>
        <dbReference type="EMBL" id="CAG9786485.1"/>
    </source>
</evidence>
<evidence type="ECO:0000313" key="4">
    <source>
        <dbReference type="Proteomes" id="UP001153714"/>
    </source>
</evidence>
<feature type="compositionally biased region" description="Polar residues" evidence="2">
    <location>
        <begin position="15"/>
        <end position="30"/>
    </location>
</feature>
<evidence type="ECO:0000256" key="1">
    <source>
        <dbReference type="SAM" id="Coils"/>
    </source>
</evidence>
<dbReference type="OrthoDB" id="10022108at2759"/>
<feature type="coiled-coil region" evidence="1">
    <location>
        <begin position="218"/>
        <end position="266"/>
    </location>
</feature>
<keyword evidence="4" id="KW-1185">Reference proteome</keyword>
<sequence length="409" mass="48300">MEKRETKGRNRPTKENPTILETSQPLPQNTQKKENKKIHKPMERGDLEAKRWLDLIEEGKICYKEIALHIKNLENKGQITAEVEKLQKIIIETTNRLSLKDKEGKLSRDEYINKIQTTEQDIKTEMRALLKGLQEGMEEEVRQRNDFTNTAHNLMSEVVKNTRQSEEQALVQKRTGKKLEETSIIIRDLIEAQKGKSCDQRDTIDKIKKTEIEILKEIKSKECRMEANEKDIAQMRMKMEECAKQMENMKDEMMREIREIKEASRKGHEVLIDIKKDKEENISGKHEGKQGERIDRTYAEAMKGKIQRQNRTTYHSLIINSVEEDKTGEQVFEEIKRSIDEKEDWCEVIKVKKTKNQKVIISCAKNEEAKKLKSILEEKNKKLNIEHARNRNPLIIVKNIKEKKRWNRW</sequence>
<dbReference type="AlphaFoldDB" id="A0A9N9QZM3"/>